<dbReference type="EMBL" id="CM023478">
    <property type="protein sequence ID" value="KAH7933744.1"/>
    <property type="molecule type" value="Genomic_DNA"/>
</dbReference>
<reference evidence="1" key="1">
    <citation type="submission" date="2020-05" db="EMBL/GenBank/DDBJ databases">
        <title>Large-scale comparative analyses of tick genomes elucidate their genetic diversity and vector capacities.</title>
        <authorList>
            <person name="Jia N."/>
            <person name="Wang J."/>
            <person name="Shi W."/>
            <person name="Du L."/>
            <person name="Sun Y."/>
            <person name="Zhan W."/>
            <person name="Jiang J."/>
            <person name="Wang Q."/>
            <person name="Zhang B."/>
            <person name="Ji P."/>
            <person name="Sakyi L.B."/>
            <person name="Cui X."/>
            <person name="Yuan T."/>
            <person name="Jiang B."/>
            <person name="Yang W."/>
            <person name="Lam T.T.-Y."/>
            <person name="Chang Q."/>
            <person name="Ding S."/>
            <person name="Wang X."/>
            <person name="Zhu J."/>
            <person name="Ruan X."/>
            <person name="Zhao L."/>
            <person name="Wei J."/>
            <person name="Que T."/>
            <person name="Du C."/>
            <person name="Cheng J."/>
            <person name="Dai P."/>
            <person name="Han X."/>
            <person name="Huang E."/>
            <person name="Gao Y."/>
            <person name="Liu J."/>
            <person name="Shao H."/>
            <person name="Ye R."/>
            <person name="Li L."/>
            <person name="Wei W."/>
            <person name="Wang X."/>
            <person name="Wang C."/>
            <person name="Yang T."/>
            <person name="Huo Q."/>
            <person name="Li W."/>
            <person name="Guo W."/>
            <person name="Chen H."/>
            <person name="Zhou L."/>
            <person name="Ni X."/>
            <person name="Tian J."/>
            <person name="Zhou Y."/>
            <person name="Sheng Y."/>
            <person name="Liu T."/>
            <person name="Pan Y."/>
            <person name="Xia L."/>
            <person name="Li J."/>
            <person name="Zhao F."/>
            <person name="Cao W."/>
        </authorList>
    </citation>
    <scope>NUCLEOTIDE SEQUENCE</scope>
    <source>
        <strain evidence="1">Dsil-2018</strain>
    </source>
</reference>
<keyword evidence="2" id="KW-1185">Reference proteome</keyword>
<organism evidence="1 2">
    <name type="scientific">Dermacentor silvarum</name>
    <name type="common">Tick</name>
    <dbReference type="NCBI Taxonomy" id="543639"/>
    <lineage>
        <taxon>Eukaryota</taxon>
        <taxon>Metazoa</taxon>
        <taxon>Ecdysozoa</taxon>
        <taxon>Arthropoda</taxon>
        <taxon>Chelicerata</taxon>
        <taxon>Arachnida</taxon>
        <taxon>Acari</taxon>
        <taxon>Parasitiformes</taxon>
        <taxon>Ixodida</taxon>
        <taxon>Ixodoidea</taxon>
        <taxon>Ixodidae</taxon>
        <taxon>Rhipicephalinae</taxon>
        <taxon>Dermacentor</taxon>
    </lineage>
</organism>
<evidence type="ECO:0000313" key="2">
    <source>
        <dbReference type="Proteomes" id="UP000821865"/>
    </source>
</evidence>
<evidence type="ECO:0000313" key="1">
    <source>
        <dbReference type="EMBL" id="KAH7933744.1"/>
    </source>
</evidence>
<name>A0ACB8C4J5_DERSI</name>
<dbReference type="Proteomes" id="UP000821865">
    <property type="component" value="Chromosome 9"/>
</dbReference>
<comment type="caution">
    <text evidence="1">The sequence shown here is derived from an EMBL/GenBank/DDBJ whole genome shotgun (WGS) entry which is preliminary data.</text>
</comment>
<accession>A0ACB8C4J5</accession>
<protein>
    <submittedName>
        <fullName evidence="1">Uncharacterized protein</fullName>
    </submittedName>
</protein>
<gene>
    <name evidence="1" type="ORF">HPB49_016698</name>
</gene>
<proteinExistence type="predicted"/>
<sequence>MLFFTYDYRGPKEPFLINYFYCLFVFNEPFSLPHSAMLFLQAIISAILSTPLSLVLGSSIFFTSYVGPVKFCKRDYNTKRVDHSNTRLSSQLEGNPGSDDNNLNSIFYEHFARFLQQSLYGDLALSRWGNVTQGDCFVLASDNLNCMLYIIERSNWLVTVDVAPVASRHHKSRGLGDNTVALPIVIERQRERRFRRQVVAVEAGVYDPLDTRRRMKRLFQQLGTSMGDKYRGSFATFATVACATIIFLILVSALITLFAMGYGSTYVTETTDTAEPKEPQRKRQRRRKQTPIASTAAPSEMMHNQP</sequence>